<reference evidence="4 5" key="1">
    <citation type="submission" date="2023-09" db="EMBL/GenBank/DDBJ databases">
        <title>Genome completion map analysis of the actinomycetes C11-1.</title>
        <authorList>
            <person name="Qin P."/>
            <person name="Guan P."/>
        </authorList>
    </citation>
    <scope>NUCLEOTIDE SEQUENCE [LARGE SCALE GENOMIC DNA]</scope>
    <source>
        <strain evidence="4 5">C11-1</strain>
    </source>
</reference>
<dbReference type="PANTHER" id="PTHR11786:SF0">
    <property type="entry name" value="ARYLAMINE N-ACETYLTRANSFERASE 4-RELATED"/>
    <property type="match status" value="1"/>
</dbReference>
<dbReference type="PRINTS" id="PR01543">
    <property type="entry name" value="ANATRNSFRASE"/>
</dbReference>
<gene>
    <name evidence="4" type="ORF">RI138_09030</name>
</gene>
<dbReference type="Proteomes" id="UP001303236">
    <property type="component" value="Chromosome"/>
</dbReference>
<dbReference type="InterPro" id="IPR038765">
    <property type="entry name" value="Papain-like_cys_pep_sf"/>
</dbReference>
<keyword evidence="5" id="KW-1185">Reference proteome</keyword>
<dbReference type="PANTHER" id="PTHR11786">
    <property type="entry name" value="N-HYDROXYARYLAMINE O-ACETYLTRANSFERASE"/>
    <property type="match status" value="1"/>
</dbReference>
<dbReference type="Pfam" id="PF00797">
    <property type="entry name" value="Acetyltransf_2"/>
    <property type="match status" value="1"/>
</dbReference>
<proteinExistence type="inferred from homology"/>
<evidence type="ECO:0000256" key="1">
    <source>
        <dbReference type="ARBA" id="ARBA00006547"/>
    </source>
</evidence>
<evidence type="ECO:0000256" key="2">
    <source>
        <dbReference type="RuleBase" id="RU003452"/>
    </source>
</evidence>
<evidence type="ECO:0000313" key="4">
    <source>
        <dbReference type="EMBL" id="WNF26969.1"/>
    </source>
</evidence>
<accession>A0ABY9VUY6</accession>
<dbReference type="SUPFAM" id="SSF54001">
    <property type="entry name" value="Cysteine proteinases"/>
    <property type="match status" value="1"/>
</dbReference>
<comment type="similarity">
    <text evidence="1 2">Belongs to the arylamine N-acetyltransferase family.</text>
</comment>
<name>A0ABY9VUY6_9ACTN</name>
<protein>
    <submittedName>
        <fullName evidence="4">Arylamine N-acetyltransferase</fullName>
    </submittedName>
</protein>
<dbReference type="Gene3D" id="2.40.128.150">
    <property type="entry name" value="Cysteine proteinases"/>
    <property type="match status" value="1"/>
</dbReference>
<sequence length="329" mass="35454">MTLPQPHPASDASTTSAASDASITSGASAASTTSAASDASTASAASLASTRGPDRSGADGVTDGTVRAYLDRIGADRPARADIEALRELQRRHLLSVPFENLSIHLGEDIVLEEQALLDKVIGGRGGFCYELNGAFGALLRALGFRVSLLQARVFGDGGRLGIPYDHMALRVETEDGTGPWLADVGFGDHALRPLALADLTEQEDPRGVFRFRAAPEGDLDLLRGGSRQFRLDLRPRTLTEFRGGAWYHRTSPDSHFTRSLVCSRCTDTGRVTLSRRALITTVGGERHRTELATDEEVLAAYRDHFGLRLSRVPEVRGRFLGDGNSDLR</sequence>
<dbReference type="Gene3D" id="3.30.2140.10">
    <property type="entry name" value="Arylamine N-acetyltransferase"/>
    <property type="match status" value="1"/>
</dbReference>
<feature type="compositionally biased region" description="Low complexity" evidence="3">
    <location>
        <begin position="9"/>
        <end position="50"/>
    </location>
</feature>
<evidence type="ECO:0000313" key="5">
    <source>
        <dbReference type="Proteomes" id="UP001303236"/>
    </source>
</evidence>
<organism evidence="4 5">
    <name type="scientific">Streptomyces durocortorensis</name>
    <dbReference type="NCBI Taxonomy" id="2811104"/>
    <lineage>
        <taxon>Bacteria</taxon>
        <taxon>Bacillati</taxon>
        <taxon>Actinomycetota</taxon>
        <taxon>Actinomycetes</taxon>
        <taxon>Kitasatosporales</taxon>
        <taxon>Streptomycetaceae</taxon>
        <taxon>Streptomyces</taxon>
    </lineage>
</organism>
<feature type="region of interest" description="Disordered" evidence="3">
    <location>
        <begin position="1"/>
        <end position="62"/>
    </location>
</feature>
<dbReference type="InterPro" id="IPR001447">
    <property type="entry name" value="Arylamine_N-AcTrfase"/>
</dbReference>
<evidence type="ECO:0000256" key="3">
    <source>
        <dbReference type="SAM" id="MobiDB-lite"/>
    </source>
</evidence>
<dbReference type="EMBL" id="CP134500">
    <property type="protein sequence ID" value="WNF26969.1"/>
    <property type="molecule type" value="Genomic_DNA"/>
</dbReference>